<evidence type="ECO:0000256" key="2">
    <source>
        <dbReference type="ARBA" id="ARBA00004308"/>
    </source>
</evidence>
<dbReference type="PROSITE" id="PS01209">
    <property type="entry name" value="LDLRA_1"/>
    <property type="match status" value="2"/>
</dbReference>
<proteinExistence type="predicted"/>
<dbReference type="PANTHER" id="PTHR24270:SF59">
    <property type="entry name" value="LDL RECEPTOR REPEAT-CONTAINING PROTEIN EGG-1-RELATED"/>
    <property type="match status" value="1"/>
</dbReference>
<feature type="disulfide bond" evidence="8">
    <location>
        <begin position="138"/>
        <end position="150"/>
    </location>
</feature>
<evidence type="ECO:0000256" key="5">
    <source>
        <dbReference type="ARBA" id="ARBA00022989"/>
    </source>
</evidence>
<dbReference type="InterPro" id="IPR007110">
    <property type="entry name" value="Ig-like_dom"/>
</dbReference>
<dbReference type="EMBL" id="BTSY01000002">
    <property type="protein sequence ID" value="GMT14993.1"/>
    <property type="molecule type" value="Genomic_DNA"/>
</dbReference>
<dbReference type="InterPro" id="IPR002172">
    <property type="entry name" value="LDrepeatLR_classA_rpt"/>
</dbReference>
<dbReference type="InterPro" id="IPR023415">
    <property type="entry name" value="LDLR_class-A_CS"/>
</dbReference>
<dbReference type="Pfam" id="PF00057">
    <property type="entry name" value="Ldl_recept_a"/>
    <property type="match status" value="4"/>
</dbReference>
<dbReference type="InterPro" id="IPR050685">
    <property type="entry name" value="LDLR"/>
</dbReference>
<organism evidence="10 11">
    <name type="scientific">Pristionchus fissidentatus</name>
    <dbReference type="NCBI Taxonomy" id="1538716"/>
    <lineage>
        <taxon>Eukaryota</taxon>
        <taxon>Metazoa</taxon>
        <taxon>Ecdysozoa</taxon>
        <taxon>Nematoda</taxon>
        <taxon>Chromadorea</taxon>
        <taxon>Rhabditida</taxon>
        <taxon>Rhabditina</taxon>
        <taxon>Diplogasteromorpha</taxon>
        <taxon>Diplogasteroidea</taxon>
        <taxon>Neodiplogasteridae</taxon>
        <taxon>Pristionchus</taxon>
    </lineage>
</organism>
<feature type="domain" description="Ig-like" evidence="9">
    <location>
        <begin position="180"/>
        <end position="259"/>
    </location>
</feature>
<dbReference type="SUPFAM" id="SSF48726">
    <property type="entry name" value="Immunoglobulin"/>
    <property type="match status" value="1"/>
</dbReference>
<feature type="disulfide bond" evidence="8">
    <location>
        <begin position="287"/>
        <end position="299"/>
    </location>
</feature>
<dbReference type="CDD" id="cd00112">
    <property type="entry name" value="LDLa"/>
    <property type="match status" value="4"/>
</dbReference>
<dbReference type="GO" id="GO:0005886">
    <property type="term" value="C:plasma membrane"/>
    <property type="evidence" value="ECO:0007669"/>
    <property type="project" value="TreeGrafter"/>
</dbReference>
<feature type="non-terminal residue" evidence="10">
    <location>
        <position position="1"/>
    </location>
</feature>
<evidence type="ECO:0000256" key="6">
    <source>
        <dbReference type="ARBA" id="ARBA00023136"/>
    </source>
</evidence>
<keyword evidence="3" id="KW-0812">Transmembrane</keyword>
<feature type="disulfide bond" evidence="8">
    <location>
        <begin position="294"/>
        <end position="312"/>
    </location>
</feature>
<dbReference type="InterPro" id="IPR036055">
    <property type="entry name" value="LDL_receptor-like_sf"/>
</dbReference>
<dbReference type="AlphaFoldDB" id="A0AAV5V9Q5"/>
<dbReference type="InterPro" id="IPR013783">
    <property type="entry name" value="Ig-like_fold"/>
</dbReference>
<dbReference type="InterPro" id="IPR036179">
    <property type="entry name" value="Ig-like_dom_sf"/>
</dbReference>
<evidence type="ECO:0000259" key="9">
    <source>
        <dbReference type="PROSITE" id="PS50835"/>
    </source>
</evidence>
<dbReference type="SMART" id="SM00192">
    <property type="entry name" value="LDLa"/>
    <property type="match status" value="4"/>
</dbReference>
<comment type="subcellular location">
    <subcellularLocation>
        <location evidence="2">Endomembrane system</location>
    </subcellularLocation>
    <subcellularLocation>
        <location evidence="1">Membrane</location>
        <topology evidence="1">Single-pass membrane protein</topology>
    </subcellularLocation>
</comment>
<dbReference type="GO" id="GO:0012505">
    <property type="term" value="C:endomembrane system"/>
    <property type="evidence" value="ECO:0007669"/>
    <property type="project" value="UniProtKB-SubCell"/>
</dbReference>
<sequence length="487" mass="53156">LISFYLLSNNSVMGPISLLSALSLTVIYRLTINLPQLPYSTTLRTAGSDDFVKTAKSIEDSIDNLLRGIDGEHRSSVTHFRYHRVVGTLVFVDIYSSNGDHRIEERINRSIESGRLANLSVSNDAFVLHVIRDSNSPCTPKEFHCLSGECIHTSLRCDSRRDCADGSDESKYARCSDPSPVIYLSRRTLTAPYGGTFTLSAIVDSIPEGHQVVWAKGDQIIGQGSLRLSEDTRVSLGINEDEYLLTVKDAIDSDEGVYTIMIDGIGVEENFHVSLGSDRVSSPSSGCPSGERACLSGHCLPVSSFCNRHIECPDGDDELHCTPVECSSTEILCREDNVCVPSTVVCDGWRDCLDGSDEIHCETRVTPTPRAIHKSVGHSHSRPTVSCEDGSIPEYSLHGSTYCWADSVCPSGTACLQGLCCPAGRAGKRSIECGEMEFKCESGECIDEEAKCDRHYHCRDGSDETKCEYFLAAHRLHSSSPSPSSSS</sequence>
<keyword evidence="7 8" id="KW-1015">Disulfide bond</keyword>
<feature type="disulfide bond" evidence="8">
    <location>
        <begin position="440"/>
        <end position="458"/>
    </location>
</feature>
<evidence type="ECO:0000256" key="8">
    <source>
        <dbReference type="PROSITE-ProRule" id="PRU00124"/>
    </source>
</evidence>
<keyword evidence="11" id="KW-1185">Reference proteome</keyword>
<reference evidence="10" key="1">
    <citation type="submission" date="2023-10" db="EMBL/GenBank/DDBJ databases">
        <title>Genome assembly of Pristionchus species.</title>
        <authorList>
            <person name="Yoshida K."/>
            <person name="Sommer R.J."/>
        </authorList>
    </citation>
    <scope>NUCLEOTIDE SEQUENCE</scope>
    <source>
        <strain evidence="10">RS5133</strain>
    </source>
</reference>
<evidence type="ECO:0000256" key="7">
    <source>
        <dbReference type="ARBA" id="ARBA00023157"/>
    </source>
</evidence>
<accession>A0AAV5V9Q5</accession>
<feature type="disulfide bond" evidence="8">
    <location>
        <begin position="346"/>
        <end position="361"/>
    </location>
</feature>
<comment type="caution">
    <text evidence="8">Lacks conserved residue(s) required for the propagation of feature annotation.</text>
</comment>
<dbReference type="PANTHER" id="PTHR24270">
    <property type="entry name" value="LOW-DENSITY LIPOPROTEIN RECEPTOR-RELATED"/>
    <property type="match status" value="1"/>
</dbReference>
<dbReference type="PRINTS" id="PR00261">
    <property type="entry name" value="LDLRECEPTOR"/>
</dbReference>
<feature type="non-terminal residue" evidence="10">
    <location>
        <position position="487"/>
    </location>
</feature>
<comment type="caution">
    <text evidence="10">The sequence shown here is derived from an EMBL/GenBank/DDBJ whole genome shotgun (WGS) entry which is preliminary data.</text>
</comment>
<gene>
    <name evidence="10" type="ORF">PFISCL1PPCAC_6290</name>
</gene>
<dbReference type="PROSITE" id="PS50835">
    <property type="entry name" value="IG_LIKE"/>
    <property type="match status" value="1"/>
</dbReference>
<feature type="disulfide bond" evidence="8">
    <location>
        <begin position="145"/>
        <end position="163"/>
    </location>
</feature>
<protein>
    <recommendedName>
        <fullName evidence="9">Ig-like domain-containing protein</fullName>
    </recommendedName>
</protein>
<dbReference type="SUPFAM" id="SSF57424">
    <property type="entry name" value="LDL receptor-like module"/>
    <property type="match status" value="4"/>
</dbReference>
<name>A0AAV5V9Q5_9BILA</name>
<keyword evidence="5" id="KW-1133">Transmembrane helix</keyword>
<keyword evidence="4" id="KW-0677">Repeat</keyword>
<dbReference type="GO" id="GO:0016192">
    <property type="term" value="P:vesicle-mediated transport"/>
    <property type="evidence" value="ECO:0007669"/>
    <property type="project" value="UniProtKB-ARBA"/>
</dbReference>
<dbReference type="PROSITE" id="PS50068">
    <property type="entry name" value="LDLRA_2"/>
    <property type="match status" value="4"/>
</dbReference>
<feature type="disulfide bond" evidence="8">
    <location>
        <begin position="433"/>
        <end position="445"/>
    </location>
</feature>
<keyword evidence="6" id="KW-0472">Membrane</keyword>
<evidence type="ECO:0000256" key="3">
    <source>
        <dbReference type="ARBA" id="ARBA00022692"/>
    </source>
</evidence>
<evidence type="ECO:0000256" key="1">
    <source>
        <dbReference type="ARBA" id="ARBA00004167"/>
    </source>
</evidence>
<dbReference type="Proteomes" id="UP001432322">
    <property type="component" value="Unassembled WGS sequence"/>
</dbReference>
<evidence type="ECO:0000313" key="11">
    <source>
        <dbReference type="Proteomes" id="UP001432322"/>
    </source>
</evidence>
<feature type="disulfide bond" evidence="8">
    <location>
        <begin position="452"/>
        <end position="467"/>
    </location>
</feature>
<dbReference type="Gene3D" id="2.60.40.10">
    <property type="entry name" value="Immunoglobulins"/>
    <property type="match status" value="1"/>
</dbReference>
<dbReference type="Gene3D" id="4.10.400.10">
    <property type="entry name" value="Low-density Lipoprotein Receptor"/>
    <property type="match status" value="4"/>
</dbReference>
<feature type="disulfide bond" evidence="8">
    <location>
        <begin position="306"/>
        <end position="321"/>
    </location>
</feature>
<evidence type="ECO:0000313" key="10">
    <source>
        <dbReference type="EMBL" id="GMT14993.1"/>
    </source>
</evidence>
<evidence type="ECO:0000256" key="4">
    <source>
        <dbReference type="ARBA" id="ARBA00022737"/>
    </source>
</evidence>